<feature type="domain" description="SEC7" evidence="2">
    <location>
        <begin position="225"/>
        <end position="444"/>
    </location>
</feature>
<dbReference type="Gene3D" id="1.25.40.20">
    <property type="entry name" value="Ankyrin repeat-containing domain"/>
    <property type="match status" value="1"/>
</dbReference>
<dbReference type="GO" id="GO:0005085">
    <property type="term" value="F:guanyl-nucleotide exchange factor activity"/>
    <property type="evidence" value="ECO:0007669"/>
    <property type="project" value="InterPro"/>
</dbReference>
<organism evidence="3">
    <name type="scientific">Noctiluca scintillans</name>
    <name type="common">Sea sparkle</name>
    <name type="synonym">Red tide dinoflagellate</name>
    <dbReference type="NCBI Taxonomy" id="2966"/>
    <lineage>
        <taxon>Eukaryota</taxon>
        <taxon>Sar</taxon>
        <taxon>Alveolata</taxon>
        <taxon>Dinophyceae</taxon>
        <taxon>Noctilucales</taxon>
        <taxon>Noctilucaceae</taxon>
        <taxon>Noctiluca</taxon>
    </lineage>
</organism>
<dbReference type="InterPro" id="IPR002110">
    <property type="entry name" value="Ankyrin_rpt"/>
</dbReference>
<dbReference type="PANTHER" id="PTHR10663">
    <property type="entry name" value="GUANYL-NUCLEOTIDE EXCHANGE FACTOR"/>
    <property type="match status" value="1"/>
</dbReference>
<dbReference type="PROSITE" id="PS50088">
    <property type="entry name" value="ANK_REPEAT"/>
    <property type="match status" value="1"/>
</dbReference>
<dbReference type="GO" id="GO:0032012">
    <property type="term" value="P:regulation of ARF protein signal transduction"/>
    <property type="evidence" value="ECO:0007669"/>
    <property type="project" value="InterPro"/>
</dbReference>
<dbReference type="InterPro" id="IPR023394">
    <property type="entry name" value="Sec7_C_sf"/>
</dbReference>
<dbReference type="PROSITE" id="PS50190">
    <property type="entry name" value="SEC7"/>
    <property type="match status" value="1"/>
</dbReference>
<feature type="repeat" description="ANK" evidence="1">
    <location>
        <begin position="89"/>
        <end position="114"/>
    </location>
</feature>
<evidence type="ECO:0000259" key="2">
    <source>
        <dbReference type="PROSITE" id="PS50190"/>
    </source>
</evidence>
<name>A0A7S1AVU9_NOCSC</name>
<proteinExistence type="predicted"/>
<reference evidence="3" key="1">
    <citation type="submission" date="2021-01" db="EMBL/GenBank/DDBJ databases">
        <authorList>
            <person name="Corre E."/>
            <person name="Pelletier E."/>
            <person name="Niang G."/>
            <person name="Scheremetjew M."/>
            <person name="Finn R."/>
            <person name="Kale V."/>
            <person name="Holt S."/>
            <person name="Cochrane G."/>
            <person name="Meng A."/>
            <person name="Brown T."/>
            <person name="Cohen L."/>
        </authorList>
    </citation>
    <scope>NUCLEOTIDE SEQUENCE</scope>
</reference>
<dbReference type="Gene3D" id="1.10.1000.11">
    <property type="entry name" value="Arf Nucleotide-binding Site Opener,domain 2"/>
    <property type="match status" value="1"/>
</dbReference>
<dbReference type="SMART" id="SM00248">
    <property type="entry name" value="ANK"/>
    <property type="match status" value="2"/>
</dbReference>
<dbReference type="InterPro" id="IPR035999">
    <property type="entry name" value="Sec7_dom_sf"/>
</dbReference>
<dbReference type="EMBL" id="HBFQ01057076">
    <property type="protein sequence ID" value="CAD8866172.1"/>
    <property type="molecule type" value="Transcribed_RNA"/>
</dbReference>
<dbReference type="Gene3D" id="1.10.220.20">
    <property type="match status" value="1"/>
</dbReference>
<gene>
    <name evidence="3" type="ORF">NSCI0253_LOCUS40527</name>
</gene>
<dbReference type="AlphaFoldDB" id="A0A7S1AVU9"/>
<evidence type="ECO:0000256" key="1">
    <source>
        <dbReference type="PROSITE-ProRule" id="PRU00023"/>
    </source>
</evidence>
<dbReference type="SUPFAM" id="SSF48403">
    <property type="entry name" value="Ankyrin repeat"/>
    <property type="match status" value="1"/>
</dbReference>
<sequence>MGNRFCHTQCNVTHCKKSCTLPLDENGDFEDAEVEQSCAFNPAGAIFEETLEDLSLLDKELLLFCAGMNVVAVRWLIMLGADKGACDMNRTSALHVACRSGSLSIVQELLRQGVAHSCDRAGWTPLHISVFMCRHDVTLALLQSHPPLDCRTTKGHVPLDLCSDHWSRDIIQCYALHMFRNHTEKFVFDLSGVNMSPPKPTGKLQDLQYEPFFIKRDPVFTVGANRAPLIEIGARIFNEVPGEGLAFMVASGEVRDSPTILSKVLRRALLNRAKVGEFLGESFSMSQMIRHEFVNIVDMRGLGIVSSLAKVFSLLQIPKDLQKIDRLVECVAAIWWRQHDDGDEHTDSAGSLDKYLIAPLEGDQNFNIDDTTGAELKDNFNSADTLHQLMFSVIMLHWILYTAGSAHVMINSSQWLSLNKGIGSNDDDLPTDLLMAAYETIQSRFFKALAIDHSCGEADECSPCEPNVLGDLCDVEGWGWVVGSPLTVADSLKGDHIVTVSDIFSEVPLESGRCQMRGLLHPANQDKTGFADRIWLSLCRDILFFSANRGTAPYACVSLRSVELEMPRPDSSILTFVDLMSEEDLVCLPKGCDVEWESALVVVFLLPDGRWQEAALPRLDLQIANWENFLEWDATIRQFCGTLL</sequence>
<dbReference type="InterPro" id="IPR000904">
    <property type="entry name" value="Sec7_dom"/>
</dbReference>
<evidence type="ECO:0000313" key="3">
    <source>
        <dbReference type="EMBL" id="CAD8866172.1"/>
    </source>
</evidence>
<protein>
    <recommendedName>
        <fullName evidence="2">SEC7 domain-containing protein</fullName>
    </recommendedName>
</protein>
<dbReference type="Pfam" id="PF12796">
    <property type="entry name" value="Ank_2"/>
    <property type="match status" value="1"/>
</dbReference>
<dbReference type="SUPFAM" id="SSF48425">
    <property type="entry name" value="Sec7 domain"/>
    <property type="match status" value="1"/>
</dbReference>
<dbReference type="PROSITE" id="PS50297">
    <property type="entry name" value="ANK_REP_REGION"/>
    <property type="match status" value="1"/>
</dbReference>
<dbReference type="Pfam" id="PF01369">
    <property type="entry name" value="Sec7"/>
    <property type="match status" value="1"/>
</dbReference>
<accession>A0A7S1AVU9</accession>
<dbReference type="PANTHER" id="PTHR10663:SF375">
    <property type="entry name" value="LD29171P"/>
    <property type="match status" value="1"/>
</dbReference>
<dbReference type="InterPro" id="IPR036770">
    <property type="entry name" value="Ankyrin_rpt-contain_sf"/>
</dbReference>
<keyword evidence="1" id="KW-0040">ANK repeat</keyword>
<dbReference type="SMART" id="SM00222">
    <property type="entry name" value="Sec7"/>
    <property type="match status" value="1"/>
</dbReference>